<dbReference type="Gene3D" id="1.10.10.60">
    <property type="entry name" value="Homeodomain-like"/>
    <property type="match status" value="1"/>
</dbReference>
<evidence type="ECO:0000256" key="3">
    <source>
        <dbReference type="ARBA" id="ARBA00023163"/>
    </source>
</evidence>
<dbReference type="GO" id="GO:0000976">
    <property type="term" value="F:transcription cis-regulatory region binding"/>
    <property type="evidence" value="ECO:0007669"/>
    <property type="project" value="TreeGrafter"/>
</dbReference>
<dbReference type="InterPro" id="IPR054031">
    <property type="entry name" value="XylR_PBP1"/>
</dbReference>
<dbReference type="SMART" id="SM00342">
    <property type="entry name" value="HTH_ARAC"/>
    <property type="match status" value="1"/>
</dbReference>
<keyword evidence="2" id="KW-0238">DNA-binding</keyword>
<dbReference type="AlphaFoldDB" id="A0A7W5E4C8"/>
<protein>
    <submittedName>
        <fullName evidence="5">LacI family transcriptional regulator</fullName>
    </submittedName>
</protein>
<evidence type="ECO:0000256" key="2">
    <source>
        <dbReference type="ARBA" id="ARBA00023125"/>
    </source>
</evidence>
<comment type="caution">
    <text evidence="5">The sequence shown here is derived from an EMBL/GenBank/DDBJ whole genome shotgun (WGS) entry which is preliminary data.</text>
</comment>
<dbReference type="PANTHER" id="PTHR30146">
    <property type="entry name" value="LACI-RELATED TRANSCRIPTIONAL REPRESSOR"/>
    <property type="match status" value="1"/>
</dbReference>
<dbReference type="Pfam" id="PF13377">
    <property type="entry name" value="Peripla_BP_3"/>
    <property type="match status" value="1"/>
</dbReference>
<dbReference type="InterPro" id="IPR046335">
    <property type="entry name" value="LacI/GalR-like_sensor"/>
</dbReference>
<dbReference type="SUPFAM" id="SSF46689">
    <property type="entry name" value="Homeodomain-like"/>
    <property type="match status" value="1"/>
</dbReference>
<evidence type="ECO:0000259" key="4">
    <source>
        <dbReference type="PROSITE" id="PS01124"/>
    </source>
</evidence>
<dbReference type="RefSeq" id="WP_184308972.1">
    <property type="nucleotide sequence ID" value="NZ_JACHXU010000029.1"/>
</dbReference>
<dbReference type="GO" id="GO:0003700">
    <property type="term" value="F:DNA-binding transcription factor activity"/>
    <property type="evidence" value="ECO:0007669"/>
    <property type="project" value="InterPro"/>
</dbReference>
<dbReference type="EMBL" id="JACHXU010000029">
    <property type="protein sequence ID" value="MBB3209971.1"/>
    <property type="molecule type" value="Genomic_DNA"/>
</dbReference>
<dbReference type="InterPro" id="IPR028082">
    <property type="entry name" value="Peripla_BP_I"/>
</dbReference>
<dbReference type="Proteomes" id="UP000536179">
    <property type="component" value="Unassembled WGS sequence"/>
</dbReference>
<keyword evidence="6" id="KW-1185">Reference proteome</keyword>
<dbReference type="InterPro" id="IPR018060">
    <property type="entry name" value="HTH_AraC"/>
</dbReference>
<dbReference type="SUPFAM" id="SSF53822">
    <property type="entry name" value="Periplasmic binding protein-like I"/>
    <property type="match status" value="1"/>
</dbReference>
<proteinExistence type="predicted"/>
<keyword evidence="3" id="KW-0804">Transcription</keyword>
<feature type="domain" description="HTH araC/xylS-type" evidence="4">
    <location>
        <begin position="283"/>
        <end position="381"/>
    </location>
</feature>
<sequence>MNRSKAVTLLVENSNSYTRSLLQGIASYMNENESWSIYFSENDSATSSLNRLSDWKGDGIIARLDNKTVVDTVQNLNIPAVAVSAADHLPRVSYVEINEAGVAKMAFEHLRQCGFESFAFCGEPHHHCSEMRASAFAQCVEAAGFVCYRFDHEESPNGDSSAEQQRISLAAWLSSLPKPIGLFAVNDIKAQEVLAVCRENRIRVPEEVAVLGVDNDEVLCDLCTPSLSSVILPGKRVGYEAARNLDRLMRGETPDRECMLVDPLGIASRQSTDVLAIEDNEIAVAVRFIRDHHCDGINVQDVVDAVSLSRRSLESRFQSRVGRTLHQEITRRRISRVCQLLNETGLTLAEIAQRTGYQNEEYMSVAFRRAMNVPPGRYRRGR</sequence>
<keyword evidence="1" id="KW-0805">Transcription regulation</keyword>
<dbReference type="InterPro" id="IPR009057">
    <property type="entry name" value="Homeodomain-like_sf"/>
</dbReference>
<organism evidence="5 6">
    <name type="scientific">Aporhodopirellula rubra</name>
    <dbReference type="NCBI Taxonomy" id="980271"/>
    <lineage>
        <taxon>Bacteria</taxon>
        <taxon>Pseudomonadati</taxon>
        <taxon>Planctomycetota</taxon>
        <taxon>Planctomycetia</taxon>
        <taxon>Pirellulales</taxon>
        <taxon>Pirellulaceae</taxon>
        <taxon>Aporhodopirellula</taxon>
    </lineage>
</organism>
<gene>
    <name evidence="5" type="ORF">FHS27_005816</name>
</gene>
<name>A0A7W5E4C8_9BACT</name>
<evidence type="ECO:0000256" key="1">
    <source>
        <dbReference type="ARBA" id="ARBA00023015"/>
    </source>
</evidence>
<dbReference type="PROSITE" id="PS01124">
    <property type="entry name" value="HTH_ARAC_FAMILY_2"/>
    <property type="match status" value="1"/>
</dbReference>
<reference evidence="5 6" key="1">
    <citation type="submission" date="2020-08" db="EMBL/GenBank/DDBJ databases">
        <title>Genomic Encyclopedia of Type Strains, Phase III (KMG-III): the genomes of soil and plant-associated and newly described type strains.</title>
        <authorList>
            <person name="Whitman W."/>
        </authorList>
    </citation>
    <scope>NUCLEOTIDE SEQUENCE [LARGE SCALE GENOMIC DNA]</scope>
    <source>
        <strain evidence="5 6">CECT 8075</strain>
    </source>
</reference>
<dbReference type="CDD" id="cd01543">
    <property type="entry name" value="PBP1_XylR"/>
    <property type="match status" value="1"/>
</dbReference>
<dbReference type="PANTHER" id="PTHR30146:SF24">
    <property type="entry name" value="XYLOSE OPERON REGULATORY PROTEIN"/>
    <property type="match status" value="1"/>
</dbReference>
<dbReference type="Pfam" id="PF22177">
    <property type="entry name" value="PBP1_XylR"/>
    <property type="match status" value="1"/>
</dbReference>
<accession>A0A7W5E4C8</accession>
<dbReference type="Gene3D" id="3.40.50.2300">
    <property type="match status" value="2"/>
</dbReference>
<evidence type="ECO:0000313" key="6">
    <source>
        <dbReference type="Proteomes" id="UP000536179"/>
    </source>
</evidence>
<dbReference type="Pfam" id="PF12833">
    <property type="entry name" value="HTH_18"/>
    <property type="match status" value="1"/>
</dbReference>
<evidence type="ECO:0000313" key="5">
    <source>
        <dbReference type="EMBL" id="MBB3209971.1"/>
    </source>
</evidence>